<feature type="compositionally biased region" description="Pro residues" evidence="5">
    <location>
        <begin position="93"/>
        <end position="127"/>
    </location>
</feature>
<feature type="region of interest" description="Disordered" evidence="5">
    <location>
        <begin position="87"/>
        <end position="132"/>
    </location>
</feature>
<dbReference type="Gene3D" id="3.30.40.10">
    <property type="entry name" value="Zinc/RING finger domain, C3HC4 (zinc finger)"/>
    <property type="match status" value="1"/>
</dbReference>
<evidence type="ECO:0000313" key="8">
    <source>
        <dbReference type="Proteomes" id="UP000626109"/>
    </source>
</evidence>
<feature type="region of interest" description="Disordered" evidence="5">
    <location>
        <begin position="1"/>
        <end position="67"/>
    </location>
</feature>
<keyword evidence="2 4" id="KW-0863">Zinc-finger</keyword>
<dbReference type="SMART" id="SM00184">
    <property type="entry name" value="RING"/>
    <property type="match status" value="1"/>
</dbReference>
<reference evidence="7" key="1">
    <citation type="submission" date="2021-02" db="EMBL/GenBank/DDBJ databases">
        <authorList>
            <person name="Dougan E. K."/>
            <person name="Rhodes N."/>
            <person name="Thang M."/>
            <person name="Chan C."/>
        </authorList>
    </citation>
    <scope>NUCLEOTIDE SEQUENCE</scope>
</reference>
<sequence>MVFTHGYHIGSSRTSRPSPARRRPSPSPSRPSPRPAPAPSRSDEFRHCREVEERRTSAAAAAAAELRHRREAAEATAAAAAVNNNNNNILEPAPSPAAAPSLAPVPRPEPAPTPRPAPTRSPPPAPQPIRAEPIRRRSSCCGLLRITGTRAVDVYTAPAEDEAEGTQAEEGNQPSRVIQEAEQVQEVAADTCPVCCYNLERLESASTVILAPCGHVLCRSCADHFPRDAQCPFCKCVIESRVGRIYVP</sequence>
<protein>
    <recommendedName>
        <fullName evidence="6">RING-type domain-containing protein</fullName>
    </recommendedName>
</protein>
<dbReference type="PROSITE" id="PS50089">
    <property type="entry name" value="ZF_RING_2"/>
    <property type="match status" value="1"/>
</dbReference>
<dbReference type="PROSITE" id="PS00518">
    <property type="entry name" value="ZF_RING_1"/>
    <property type="match status" value="1"/>
</dbReference>
<evidence type="ECO:0000313" key="7">
    <source>
        <dbReference type="EMBL" id="CAE8713074.1"/>
    </source>
</evidence>
<organism evidence="7 8">
    <name type="scientific">Polarella glacialis</name>
    <name type="common">Dinoflagellate</name>
    <dbReference type="NCBI Taxonomy" id="89957"/>
    <lineage>
        <taxon>Eukaryota</taxon>
        <taxon>Sar</taxon>
        <taxon>Alveolata</taxon>
        <taxon>Dinophyceae</taxon>
        <taxon>Suessiales</taxon>
        <taxon>Suessiaceae</taxon>
        <taxon>Polarella</taxon>
    </lineage>
</organism>
<keyword evidence="3" id="KW-0862">Zinc</keyword>
<dbReference type="EMBL" id="CAJNNW010032440">
    <property type="protein sequence ID" value="CAE8713074.1"/>
    <property type="molecule type" value="Genomic_DNA"/>
</dbReference>
<dbReference type="GO" id="GO:0008270">
    <property type="term" value="F:zinc ion binding"/>
    <property type="evidence" value="ECO:0007669"/>
    <property type="project" value="UniProtKB-KW"/>
</dbReference>
<name>A0A813L1D2_POLGL</name>
<comment type="caution">
    <text evidence="7">The sequence shown here is derived from an EMBL/GenBank/DDBJ whole genome shotgun (WGS) entry which is preliminary data.</text>
</comment>
<evidence type="ECO:0000256" key="3">
    <source>
        <dbReference type="ARBA" id="ARBA00022833"/>
    </source>
</evidence>
<evidence type="ECO:0000256" key="5">
    <source>
        <dbReference type="SAM" id="MobiDB-lite"/>
    </source>
</evidence>
<dbReference type="InterPro" id="IPR013083">
    <property type="entry name" value="Znf_RING/FYVE/PHD"/>
</dbReference>
<evidence type="ECO:0000259" key="6">
    <source>
        <dbReference type="PROSITE" id="PS50089"/>
    </source>
</evidence>
<dbReference type="InterPro" id="IPR001841">
    <property type="entry name" value="Znf_RING"/>
</dbReference>
<evidence type="ECO:0000256" key="1">
    <source>
        <dbReference type="ARBA" id="ARBA00022723"/>
    </source>
</evidence>
<proteinExistence type="predicted"/>
<gene>
    <name evidence="7" type="ORF">PGLA2088_LOCUS37330</name>
</gene>
<evidence type="ECO:0000256" key="4">
    <source>
        <dbReference type="PROSITE-ProRule" id="PRU00175"/>
    </source>
</evidence>
<evidence type="ECO:0000256" key="2">
    <source>
        <dbReference type="ARBA" id="ARBA00022771"/>
    </source>
</evidence>
<feature type="domain" description="RING-type" evidence="6">
    <location>
        <begin position="192"/>
        <end position="235"/>
    </location>
</feature>
<dbReference type="Proteomes" id="UP000626109">
    <property type="component" value="Unassembled WGS sequence"/>
</dbReference>
<dbReference type="AlphaFoldDB" id="A0A813L1D2"/>
<accession>A0A813L1D2</accession>
<dbReference type="InterPro" id="IPR017907">
    <property type="entry name" value="Znf_RING_CS"/>
</dbReference>
<feature type="compositionally biased region" description="Basic and acidic residues" evidence="5">
    <location>
        <begin position="41"/>
        <end position="56"/>
    </location>
</feature>
<dbReference type="Pfam" id="PF14634">
    <property type="entry name" value="zf-RING_5"/>
    <property type="match status" value="1"/>
</dbReference>
<keyword evidence="1" id="KW-0479">Metal-binding</keyword>
<feature type="compositionally biased region" description="Pro residues" evidence="5">
    <location>
        <begin position="25"/>
        <end position="38"/>
    </location>
</feature>
<dbReference type="SUPFAM" id="SSF57850">
    <property type="entry name" value="RING/U-box"/>
    <property type="match status" value="1"/>
</dbReference>